<dbReference type="eggNOG" id="ENOG502Z87A">
    <property type="taxonomic scope" value="Bacteria"/>
</dbReference>
<protein>
    <submittedName>
        <fullName evidence="2">Uncharacterized protein</fullName>
    </submittedName>
</protein>
<dbReference type="EMBL" id="CP000931">
    <property type="protein sequence ID" value="ABZ77093.1"/>
    <property type="molecule type" value="Genomic_DNA"/>
</dbReference>
<keyword evidence="1" id="KW-0732">Signal</keyword>
<dbReference type="AlphaFoldDB" id="B0TK74"/>
<feature type="signal peptide" evidence="1">
    <location>
        <begin position="1"/>
        <end position="24"/>
    </location>
</feature>
<evidence type="ECO:0000256" key="1">
    <source>
        <dbReference type="SAM" id="SignalP"/>
    </source>
</evidence>
<dbReference type="HOGENOM" id="CLU_092445_0_0_6"/>
<feature type="chain" id="PRO_5002753766" evidence="1">
    <location>
        <begin position="25"/>
        <end position="258"/>
    </location>
</feature>
<dbReference type="STRING" id="458817.Shal_2536"/>
<dbReference type="RefSeq" id="WP_012277621.1">
    <property type="nucleotide sequence ID" value="NC_010334.1"/>
</dbReference>
<keyword evidence="3" id="KW-1185">Reference proteome</keyword>
<proteinExistence type="predicted"/>
<name>B0TK74_SHEHH</name>
<accession>B0TK74</accession>
<gene>
    <name evidence="2" type="ordered locus">Shal_2536</name>
</gene>
<evidence type="ECO:0000313" key="3">
    <source>
        <dbReference type="Proteomes" id="UP000001317"/>
    </source>
</evidence>
<evidence type="ECO:0000313" key="2">
    <source>
        <dbReference type="EMBL" id="ABZ77093.1"/>
    </source>
</evidence>
<dbReference type="Proteomes" id="UP000001317">
    <property type="component" value="Chromosome"/>
</dbReference>
<dbReference type="KEGG" id="shl:Shal_2536"/>
<sequence>MKNSTLVSALTLLAPLSFSPLSFAQQAQDEVQDMSDPLAVYTQAGAGVTNKGINLKLGNSYDTGNPDTMAMNIIELKGIAGDSLGLDGNDSISNLRYRNFNLDMTNGRGAQVDVNWDFNNNVGNASYSFIQALPAFGPVQLFPLAGVGITVTDTAVIRGEETEIGSVGYAIPSSFAVVGTYAKITLTDNIWLNYNPMYMTTLNNNEYMSDMMDGLYHEVVVSYQINPKQNIRLFANYAATDFNVDKNVDWRIEFNHQF</sequence>
<reference evidence="2" key="1">
    <citation type="submission" date="2008-01" db="EMBL/GenBank/DDBJ databases">
        <title>Complete sequence of Shewanella halifaxensis HAW-EB4.</title>
        <authorList>
            <consortium name="US DOE Joint Genome Institute"/>
            <person name="Copeland A."/>
            <person name="Lucas S."/>
            <person name="Lapidus A."/>
            <person name="Glavina del Rio T."/>
            <person name="Dalin E."/>
            <person name="Tice H."/>
            <person name="Bruce D."/>
            <person name="Goodwin L."/>
            <person name="Pitluck S."/>
            <person name="Sims D."/>
            <person name="Brettin T."/>
            <person name="Detter J.C."/>
            <person name="Han C."/>
            <person name="Kuske C.R."/>
            <person name="Schmutz J."/>
            <person name="Larimer F."/>
            <person name="Land M."/>
            <person name="Hauser L."/>
            <person name="Kyrpides N."/>
            <person name="Kim E."/>
            <person name="Zhao J.-S."/>
            <person name="Richardson P."/>
        </authorList>
    </citation>
    <scope>NUCLEOTIDE SEQUENCE [LARGE SCALE GENOMIC DNA]</scope>
    <source>
        <strain evidence="2">HAW-EB4</strain>
    </source>
</reference>
<organism evidence="2 3">
    <name type="scientific">Shewanella halifaxensis (strain HAW-EB4)</name>
    <dbReference type="NCBI Taxonomy" id="458817"/>
    <lineage>
        <taxon>Bacteria</taxon>
        <taxon>Pseudomonadati</taxon>
        <taxon>Pseudomonadota</taxon>
        <taxon>Gammaproteobacteria</taxon>
        <taxon>Alteromonadales</taxon>
        <taxon>Shewanellaceae</taxon>
        <taxon>Shewanella</taxon>
    </lineage>
</organism>